<accession>A0A3P8QVF7</accession>
<dbReference type="OMA" id="FQKNTNG"/>
<dbReference type="Proteomes" id="UP000265100">
    <property type="component" value="Chromosome 4"/>
</dbReference>
<sequence>MSSDEDFSLVPDSQSEDTLEGIKASIKNYKVLPLTIGSALKSETLPLKKKYDQLMEETKELTKTIQDRRDLKQQFKHRTDKLTQDLEADKRSYGDQLANEKSKLDLLKQEELKLVAEIKETNAAIKEEEANKKHLMQQADVFTSVPERDMVFKGATGNANNKQEFEMKPHIVYPMDGGTALITFEEEVVARKILELKKHQVDLGGECSITVEARPVHLMLPKLVEIDSEVSSQRILISNLPRMETETLVDKLEIHFSKTKNGGGEVADCEYLSDSETVVLTFAENIAKRVVQNEFHDLSVQKKKHTVRVTPFLNGKISNLKTKMTQCPRAVMLTGIPDIMERETLQDLLEIHFQKNTNGGGEIEAFLYNPLGEHTSAVFGGVTPDSEDEEQ</sequence>
<dbReference type="PANTHER" id="PTHR15225:SF1">
    <property type="entry name" value="INTERFERON-INDUCED 35 KDA PROTEIN"/>
    <property type="match status" value="1"/>
</dbReference>
<feature type="domain" description="NID" evidence="2">
    <location>
        <begin position="278"/>
        <end position="365"/>
    </location>
</feature>
<feature type="domain" description="NID" evidence="2">
    <location>
        <begin position="180"/>
        <end position="267"/>
    </location>
</feature>
<name>A0A3P8QVF7_ASTCA</name>
<reference evidence="3" key="3">
    <citation type="submission" date="2025-08" db="UniProtKB">
        <authorList>
            <consortium name="Ensembl"/>
        </authorList>
    </citation>
    <scope>IDENTIFICATION</scope>
</reference>
<keyword evidence="4" id="KW-1185">Reference proteome</keyword>
<proteinExistence type="predicted"/>
<dbReference type="GeneTree" id="ENSGT00530000063686"/>
<reference evidence="3 4" key="1">
    <citation type="submission" date="2018-05" db="EMBL/GenBank/DDBJ databases">
        <authorList>
            <person name="Datahose"/>
        </authorList>
    </citation>
    <scope>NUCLEOTIDE SEQUENCE</scope>
</reference>
<dbReference type="AlphaFoldDB" id="A0A3P8QVF7"/>
<dbReference type="InterPro" id="IPR009909">
    <property type="entry name" value="Nmi/IFP35_dom"/>
</dbReference>
<dbReference type="OrthoDB" id="9936051at2759"/>
<reference evidence="4" key="2">
    <citation type="submission" date="2023-03" db="EMBL/GenBank/DDBJ databases">
        <authorList>
            <consortium name="Wellcome Sanger Institute Data Sharing"/>
        </authorList>
    </citation>
    <scope>NUCLEOTIDE SEQUENCE [LARGE SCALE GENOMIC DNA]</scope>
</reference>
<dbReference type="Pfam" id="PF07292">
    <property type="entry name" value="NID"/>
    <property type="match status" value="2"/>
</dbReference>
<protein>
    <submittedName>
        <fullName evidence="3">Interferon-induced protein 35</fullName>
    </submittedName>
</protein>
<dbReference type="PANTHER" id="PTHR15225">
    <property type="entry name" value="INTERFERON-INDUCED PROTEIN 35/NMI N-MYC/STAT INTERACTING PROTEIN"/>
    <property type="match status" value="1"/>
</dbReference>
<dbReference type="Ensembl" id="ENSACLT00000034460.2">
    <property type="protein sequence ID" value="ENSACLP00000033660.2"/>
    <property type="gene ID" value="ENSACLG00000022816.2"/>
</dbReference>
<feature type="coiled-coil region" evidence="1">
    <location>
        <begin position="54"/>
        <end position="138"/>
    </location>
</feature>
<reference evidence="3" key="4">
    <citation type="submission" date="2025-09" db="UniProtKB">
        <authorList>
            <consortium name="Ensembl"/>
        </authorList>
    </citation>
    <scope>IDENTIFICATION</scope>
</reference>
<dbReference type="InterPro" id="IPR012677">
    <property type="entry name" value="Nucleotide-bd_a/b_plait_sf"/>
</dbReference>
<dbReference type="Gene3D" id="3.30.70.330">
    <property type="match status" value="1"/>
</dbReference>
<evidence type="ECO:0000259" key="2">
    <source>
        <dbReference type="Pfam" id="PF07292"/>
    </source>
</evidence>
<keyword evidence="1" id="KW-0175">Coiled coil</keyword>
<dbReference type="STRING" id="8154.ENSACLP00000033660"/>
<evidence type="ECO:0000313" key="3">
    <source>
        <dbReference type="Ensembl" id="ENSACLP00000033660.2"/>
    </source>
</evidence>
<evidence type="ECO:0000256" key="1">
    <source>
        <dbReference type="SAM" id="Coils"/>
    </source>
</evidence>
<evidence type="ECO:0000313" key="4">
    <source>
        <dbReference type="Proteomes" id="UP000265100"/>
    </source>
</evidence>
<dbReference type="Bgee" id="ENSACLG00000022816">
    <property type="expression patterns" value="Expressed in spleen and 8 other cell types or tissues"/>
</dbReference>
<dbReference type="GO" id="GO:0005634">
    <property type="term" value="C:nucleus"/>
    <property type="evidence" value="ECO:0007669"/>
    <property type="project" value="TreeGrafter"/>
</dbReference>
<organism evidence="3 4">
    <name type="scientific">Astatotilapia calliptera</name>
    <name type="common">Eastern happy</name>
    <name type="synonym">Chromis callipterus</name>
    <dbReference type="NCBI Taxonomy" id="8154"/>
    <lineage>
        <taxon>Eukaryota</taxon>
        <taxon>Metazoa</taxon>
        <taxon>Chordata</taxon>
        <taxon>Craniata</taxon>
        <taxon>Vertebrata</taxon>
        <taxon>Euteleostomi</taxon>
        <taxon>Actinopterygii</taxon>
        <taxon>Neopterygii</taxon>
        <taxon>Teleostei</taxon>
        <taxon>Neoteleostei</taxon>
        <taxon>Acanthomorphata</taxon>
        <taxon>Ovalentaria</taxon>
        <taxon>Cichlomorphae</taxon>
        <taxon>Cichliformes</taxon>
        <taxon>Cichlidae</taxon>
        <taxon>African cichlids</taxon>
        <taxon>Pseudocrenilabrinae</taxon>
        <taxon>Haplochromini</taxon>
        <taxon>Astatotilapia</taxon>
    </lineage>
</organism>